<accession>A0A367RWK2</accession>
<evidence type="ECO:0000313" key="1">
    <source>
        <dbReference type="EMBL" id="RCJ40996.1"/>
    </source>
</evidence>
<comment type="caution">
    <text evidence="1">The sequence shown here is derived from an EMBL/GenBank/DDBJ whole genome shotgun (WGS) entry which is preliminary data.</text>
</comment>
<evidence type="ECO:0008006" key="3">
    <source>
        <dbReference type="Google" id="ProtNLM"/>
    </source>
</evidence>
<dbReference type="Proteomes" id="UP000252107">
    <property type="component" value="Unassembled WGS sequence"/>
</dbReference>
<dbReference type="AlphaFoldDB" id="A0A367RWK2"/>
<keyword evidence="2" id="KW-1185">Reference proteome</keyword>
<protein>
    <recommendedName>
        <fullName evidence="3">Tetratricopeptide repeat protein</fullName>
    </recommendedName>
</protein>
<organism evidence="1 2">
    <name type="scientific">Nostoc minutum NIES-26</name>
    <dbReference type="NCBI Taxonomy" id="1844469"/>
    <lineage>
        <taxon>Bacteria</taxon>
        <taxon>Bacillati</taxon>
        <taxon>Cyanobacteriota</taxon>
        <taxon>Cyanophyceae</taxon>
        <taxon>Nostocales</taxon>
        <taxon>Nostocaceae</taxon>
        <taxon>Nostoc</taxon>
    </lineage>
</organism>
<evidence type="ECO:0000313" key="2">
    <source>
        <dbReference type="Proteomes" id="UP000252107"/>
    </source>
</evidence>
<gene>
    <name evidence="1" type="ORF">A6770_36670</name>
</gene>
<proteinExistence type="predicted"/>
<reference evidence="1" key="1">
    <citation type="submission" date="2016-04" db="EMBL/GenBank/DDBJ databases">
        <authorList>
            <person name="Tabuchi Yagui T.R."/>
        </authorList>
    </citation>
    <scope>NUCLEOTIDE SEQUENCE [LARGE SCALE GENOMIC DNA]</scope>
    <source>
        <strain evidence="1">NIES-26</strain>
    </source>
</reference>
<sequence>MIAATHVLFYRHDPNFINKQIEDYQKYSHSNKISVNKIFEQICNNPFDADWFRTLPQGLFESGISSILLNAALKCSLAEEPFALLLEECSTKGGHCSDYLQLILAEQLLVRGCIQEAQQSLERISENYRDNTAVFWGWLSFLKGENDQAIKYYTVGLKALRKARSKQKIYFNTMGGLFFILALLKDGSRARLLEAQEYASLISHQGDHWLRTIYARLKIVLQVQQDDITQKEFISAFKFLP</sequence>
<dbReference type="EMBL" id="LXQD01000030">
    <property type="protein sequence ID" value="RCJ40996.1"/>
    <property type="molecule type" value="Genomic_DNA"/>
</dbReference>
<name>A0A367RWK2_9NOSO</name>